<dbReference type="InterPro" id="IPR000620">
    <property type="entry name" value="EamA_dom"/>
</dbReference>
<dbReference type="SUPFAM" id="SSF103481">
    <property type="entry name" value="Multidrug resistance efflux transporter EmrE"/>
    <property type="match status" value="2"/>
</dbReference>
<feature type="transmembrane region" description="Helical" evidence="6">
    <location>
        <begin position="230"/>
        <end position="248"/>
    </location>
</feature>
<organism evidence="8 9">
    <name type="scientific">Lonepinella koalarum</name>
    <dbReference type="NCBI Taxonomy" id="53417"/>
    <lineage>
        <taxon>Bacteria</taxon>
        <taxon>Pseudomonadati</taxon>
        <taxon>Pseudomonadota</taxon>
        <taxon>Gammaproteobacteria</taxon>
        <taxon>Pasteurellales</taxon>
        <taxon>Pasteurellaceae</taxon>
        <taxon>Lonepinella</taxon>
    </lineage>
</organism>
<dbReference type="Pfam" id="PF00892">
    <property type="entry name" value="EamA"/>
    <property type="match status" value="2"/>
</dbReference>
<evidence type="ECO:0000313" key="9">
    <source>
        <dbReference type="Proteomes" id="UP000295496"/>
    </source>
</evidence>
<dbReference type="GO" id="GO:0005886">
    <property type="term" value="C:plasma membrane"/>
    <property type="evidence" value="ECO:0007669"/>
    <property type="project" value="UniProtKB-SubCell"/>
</dbReference>
<gene>
    <name evidence="8" type="ORF">EV692_0063</name>
</gene>
<name>A0A4V2PUL0_9PAST</name>
<evidence type="ECO:0000256" key="4">
    <source>
        <dbReference type="ARBA" id="ARBA00022989"/>
    </source>
</evidence>
<keyword evidence="2" id="KW-1003">Cell membrane</keyword>
<keyword evidence="3 6" id="KW-0812">Transmembrane</keyword>
<evidence type="ECO:0000256" key="3">
    <source>
        <dbReference type="ARBA" id="ARBA00022692"/>
    </source>
</evidence>
<feature type="transmembrane region" description="Helical" evidence="6">
    <location>
        <begin position="106"/>
        <end position="124"/>
    </location>
</feature>
<feature type="transmembrane region" description="Helical" evidence="6">
    <location>
        <begin position="282"/>
        <end position="298"/>
    </location>
</feature>
<feature type="transmembrane region" description="Helical" evidence="6">
    <location>
        <begin position="75"/>
        <end position="94"/>
    </location>
</feature>
<evidence type="ECO:0000259" key="7">
    <source>
        <dbReference type="Pfam" id="PF00892"/>
    </source>
</evidence>
<dbReference type="Proteomes" id="UP000295496">
    <property type="component" value="Unassembled WGS sequence"/>
</dbReference>
<evidence type="ECO:0000256" key="2">
    <source>
        <dbReference type="ARBA" id="ARBA00022475"/>
    </source>
</evidence>
<feature type="transmembrane region" description="Helical" evidence="6">
    <location>
        <begin position="46"/>
        <end position="63"/>
    </location>
</feature>
<keyword evidence="5 6" id="KW-0472">Membrane</keyword>
<keyword evidence="9" id="KW-1185">Reference proteome</keyword>
<sequence length="300" mass="33269">MRYPFSNIKQSLPLLPFLLLPPLFWAGNFAVGRAVRADIPPYTLSFGRWIIALLVLLPFVLATMKRDWQQYRQHWGRIITVSIFGVAAFNTLVYKGLHSTTTTNAILLNSCIPVLIMLIGVLFYHQKIKLIQAIGLSISLFGVLVIVLQGQWANFVALSFNPGDIIVFMAMICWAIYTLLMKDIPANIDRKGLMGVQIIIALISLFPLFLWEQLQGSQTIIWNSSTLLGLAYVGVFPSVIAYILYNVAIQKVGPVISGLSIHLMPVFGVLLSVSLLGESFHLYHLCGIGLIGLGLVLSQK</sequence>
<evidence type="ECO:0000256" key="6">
    <source>
        <dbReference type="SAM" id="Phobius"/>
    </source>
</evidence>
<feature type="domain" description="EamA" evidence="7">
    <location>
        <begin position="162"/>
        <end position="297"/>
    </location>
</feature>
<feature type="transmembrane region" description="Helical" evidence="6">
    <location>
        <begin position="158"/>
        <end position="180"/>
    </location>
</feature>
<dbReference type="AlphaFoldDB" id="A0A4V2PUL0"/>
<dbReference type="InterPro" id="IPR050638">
    <property type="entry name" value="AA-Vitamin_Transporters"/>
</dbReference>
<feature type="domain" description="EamA" evidence="7">
    <location>
        <begin position="17"/>
        <end position="147"/>
    </location>
</feature>
<feature type="transmembrane region" description="Helical" evidence="6">
    <location>
        <begin position="255"/>
        <end position="276"/>
    </location>
</feature>
<dbReference type="PANTHER" id="PTHR32322:SF18">
    <property type="entry name" value="S-ADENOSYLMETHIONINE_S-ADENOSYLHOMOCYSTEINE TRANSPORTER"/>
    <property type="match status" value="1"/>
</dbReference>
<proteinExistence type="predicted"/>
<feature type="transmembrane region" description="Helical" evidence="6">
    <location>
        <begin position="131"/>
        <end position="152"/>
    </location>
</feature>
<accession>A0A4V2PUL0</accession>
<dbReference type="RefSeq" id="WP_132299424.1">
    <property type="nucleotide sequence ID" value="NZ_CP170642.1"/>
</dbReference>
<reference evidence="8 9" key="1">
    <citation type="submission" date="2019-03" db="EMBL/GenBank/DDBJ databases">
        <title>Genomic Encyclopedia of Type Strains, Phase IV (KMG-IV): sequencing the most valuable type-strain genomes for metagenomic binning, comparative biology and taxonomic classification.</title>
        <authorList>
            <person name="Goeker M."/>
        </authorList>
    </citation>
    <scope>NUCLEOTIDE SEQUENCE [LARGE SCALE GENOMIC DNA]</scope>
    <source>
        <strain evidence="8 9">DSM 10053</strain>
    </source>
</reference>
<dbReference type="EMBL" id="SMGJ01000001">
    <property type="protein sequence ID" value="TCK71011.1"/>
    <property type="molecule type" value="Genomic_DNA"/>
</dbReference>
<evidence type="ECO:0000256" key="5">
    <source>
        <dbReference type="ARBA" id="ARBA00023136"/>
    </source>
</evidence>
<protein>
    <submittedName>
        <fullName evidence="8">Drug/metabolite transporter (DMT)-like permease</fullName>
    </submittedName>
</protein>
<keyword evidence="4 6" id="KW-1133">Transmembrane helix</keyword>
<evidence type="ECO:0000256" key="1">
    <source>
        <dbReference type="ARBA" id="ARBA00004651"/>
    </source>
</evidence>
<dbReference type="PANTHER" id="PTHR32322">
    <property type="entry name" value="INNER MEMBRANE TRANSPORTER"/>
    <property type="match status" value="1"/>
</dbReference>
<comment type="subcellular location">
    <subcellularLocation>
        <location evidence="1">Cell membrane</location>
        <topology evidence="1">Multi-pass membrane protein</topology>
    </subcellularLocation>
</comment>
<feature type="transmembrane region" description="Helical" evidence="6">
    <location>
        <begin position="192"/>
        <end position="210"/>
    </location>
</feature>
<dbReference type="InterPro" id="IPR037185">
    <property type="entry name" value="EmrE-like"/>
</dbReference>
<evidence type="ECO:0000313" key="8">
    <source>
        <dbReference type="EMBL" id="TCK71011.1"/>
    </source>
</evidence>
<comment type="caution">
    <text evidence="8">The sequence shown here is derived from an EMBL/GenBank/DDBJ whole genome shotgun (WGS) entry which is preliminary data.</text>
</comment>